<evidence type="ECO:0000313" key="6">
    <source>
        <dbReference type="Proteomes" id="UP000189513"/>
    </source>
</evidence>
<evidence type="ECO:0000259" key="2">
    <source>
        <dbReference type="SMART" id="SM01214"/>
    </source>
</evidence>
<dbReference type="Pfam" id="PF10344">
    <property type="entry name" value="Hobbit"/>
    <property type="match status" value="1"/>
</dbReference>
<dbReference type="SMART" id="SM01215">
    <property type="entry name" value="Fmp27_SW"/>
    <property type="match status" value="1"/>
</dbReference>
<dbReference type="InterPro" id="IPR019415">
    <property type="entry name" value="FMP27_SW_RBG"/>
</dbReference>
<feature type="region of interest" description="Disordered" evidence="1">
    <location>
        <begin position="2371"/>
        <end position="2459"/>
    </location>
</feature>
<protein>
    <submittedName>
        <fullName evidence="5">Protein FMP27, mitochondrial</fullName>
    </submittedName>
</protein>
<feature type="region of interest" description="Disordered" evidence="1">
    <location>
        <begin position="1012"/>
        <end position="1039"/>
    </location>
</feature>
<reference evidence="6" key="1">
    <citation type="journal article" date="2017" name="Genome Announc.">
        <title>Genome sequences of Cyberlindnera fabianii 65, Pichia kudriavzevii 129, and Saccharomyces cerevisiae 131 isolated from fermented masau fruits in Zimbabwe.</title>
        <authorList>
            <person name="van Rijswijck I.M.H."/>
            <person name="Derks M.F.L."/>
            <person name="Abee T."/>
            <person name="de Ridder D."/>
            <person name="Smid E.J."/>
        </authorList>
    </citation>
    <scope>NUCLEOTIDE SEQUENCE [LARGE SCALE GENOMIC DNA]</scope>
    <source>
        <strain evidence="6">65</strain>
    </source>
</reference>
<evidence type="ECO:0000256" key="1">
    <source>
        <dbReference type="SAM" id="MobiDB-lite"/>
    </source>
</evidence>
<proteinExistence type="predicted"/>
<feature type="domain" description="FMP27/BLTP2/Hobbit GFWDK motif-containing RBG unit" evidence="2">
    <location>
        <begin position="1171"/>
        <end position="1329"/>
    </location>
</feature>
<gene>
    <name evidence="5" type="ORF">BON22_1602</name>
</gene>
<feature type="compositionally biased region" description="Polar residues" evidence="1">
    <location>
        <begin position="1017"/>
        <end position="1028"/>
    </location>
</feature>
<dbReference type="STRING" id="36022.A0A1V2L9R3"/>
<organism evidence="5 6">
    <name type="scientific">Cyberlindnera fabianii</name>
    <name type="common">Yeast</name>
    <name type="synonym">Hansenula fabianii</name>
    <dbReference type="NCBI Taxonomy" id="36022"/>
    <lineage>
        <taxon>Eukaryota</taxon>
        <taxon>Fungi</taxon>
        <taxon>Dikarya</taxon>
        <taxon>Ascomycota</taxon>
        <taxon>Saccharomycotina</taxon>
        <taxon>Saccharomycetes</taxon>
        <taxon>Phaffomycetales</taxon>
        <taxon>Phaffomycetaceae</taxon>
        <taxon>Cyberlindnera</taxon>
    </lineage>
</organism>
<evidence type="ECO:0000259" key="4">
    <source>
        <dbReference type="SMART" id="SM01216"/>
    </source>
</evidence>
<dbReference type="VEuPathDB" id="FungiDB:BON22_1602"/>
<accession>A0A1V2L9R3</accession>
<evidence type="ECO:0000259" key="3">
    <source>
        <dbReference type="SMART" id="SM01215"/>
    </source>
</evidence>
<feature type="domain" description="FMP27 WPPW motif-containing RBG unit" evidence="4">
    <location>
        <begin position="1584"/>
        <end position="2055"/>
    </location>
</feature>
<evidence type="ECO:0000313" key="5">
    <source>
        <dbReference type="EMBL" id="ONH68524.1"/>
    </source>
</evidence>
<feature type="compositionally biased region" description="Low complexity" evidence="1">
    <location>
        <begin position="2381"/>
        <end position="2392"/>
    </location>
</feature>
<feature type="compositionally biased region" description="Acidic residues" evidence="1">
    <location>
        <begin position="2448"/>
        <end position="2459"/>
    </location>
</feature>
<dbReference type="SMART" id="SM01216">
    <property type="entry name" value="Fmp27_WPPW"/>
    <property type="match status" value="1"/>
</dbReference>
<dbReference type="SMART" id="SM01214">
    <property type="entry name" value="Fmp27_GFWDK"/>
    <property type="match status" value="1"/>
</dbReference>
<dbReference type="PANTHER" id="PTHR15678">
    <property type="entry name" value="ANTIGEN MLAA-22-RELATED"/>
    <property type="match status" value="1"/>
</dbReference>
<keyword evidence="6" id="KW-1185">Reference proteome</keyword>
<dbReference type="Proteomes" id="UP000189513">
    <property type="component" value="Unassembled WGS sequence"/>
</dbReference>
<sequence>MDLSSFAIAVEGIEVTVHKSQHTTDASRGKSEPKQKPVRTYEDLKKLDPDTPVCVMSNSWIKNCAIKYYLLYFRFVGVKLTDLLVTFEEFQITLHLDIFTAKVDLDPNQTKNLKAKARIIQQKINGIEVFDSCVLDARAALDFDTGNLSGLSLHFDTTKVKFRLYSILKKYINNGVLDTLKNKKENRLMTESEILDMIHERLRMFCNIVRLVELLNISFQGINITEIPLVPKEVLRCPYYTPVAFIHLKINSFVLSWERLFLESPGYGLMYDYTDKPYTLVYNSTGISMSMEHVGKSEPREIVTIPVLNMNGTSNIAFQTLVAITSDELTASKVILTGHISEPIIDLSTDDVSTAVMSAIDFLTFFNRQDARSEKEGGARRPSQQKFEKISMAQKWEVAKNLSKVWPVVELKLSIENPVIMSKSFFDERYSRILLVKINTVSIELTTNREERGNTVSYSALHKFIIHNAKLEYRNTQTGLKKKAINLEDISIKQEMEILPTPRLTTSVYTETATFDFTSIKMLYGINLMFSELDETIVPQIREYRRFLNSLDPVFEDDVCADQSPKEHGDNQSVLEIIQELIPCWLQKIEVNSFNNTVKVGSRSLLLNKEIVKSIDPQTKNDLVGGELRTVEMKIDQTCLTLQKCDAVSMDVYASASALVDDDKGLVDTASETSSESDGWKLSYIVTNIVGKIRSETSSNKNVLHDKVYLKIPTATINVKPYEAEDKLVVSLDVGKVEGLYSVITHFIVDSSLHLIRNTLFEFLLKNPVGEKRKSSKSSLPKKIMSSVEATVRIGFVDSVCVMPDRMRMRLELLDVRAKGMLDKSILVAASQIRLCTDSPTVPGFWTRLITASDGATRVNIPTIVNGLDGPWFELSNDICHITAPHHLVTYKIFDNISVMVKTLKQLHHSLKYNSDEFVIRPHAKGPTKIPKMNLKSNRLVFSMDDDPFEAELNMIFQIGLLEQKMRYEKLCVFEKMVADELQNSKKAPSKPVTDDQVSGLAKISKWKGNKRHRYSGSLNGTSSTSPPTKDGAPSSIPDHASYMEEKRKKLLKIQESFSKSWISRVKGYKAKMEQNFQESFEYLWGSVTNNKLPYGFNYKVLDYVTNPSLMSLILEGADMDLSPPSCGYGDGLKDFLHDVGKGIPKDNEYSTLIPLHADLRLSELRCHLRDYPLPFIHMPAISKSQAQNVPAIRISGNLIIGENMIHSQTEVREVYVPLVPGCAEFDEDDCYSIEVPKTLTAIKFYTSLDWELNSELATSVVWGTSYQPAIQQLMLNLDHFTKPPIDPSEKVGFWDKIRANLHARIFMSWVDSGELQIFFKGSKDPYAIGGESSGFMLGFKDQVNLNLNSKENPKEFIAVKSQEVTFAVPNHFAQPVPIWSKSMKDSLWLWEASTNFQKSAFGYYMADHTPIDLATAQTFAKSFIEKCVIRLTGGVQFNLALFFERRVSHGSVERTSEFSPHYNVVLRNPKYVSDREHYDAYEGFRSEFIHLGFTLISQNDTAYNTIQLTPCTFQYFFSWWKMFSNTLPVRHGRLFGPAKSSKKFSRHLYTISYRAEVTPLFISHIYRDFELAVTNPNKIHCVGVKGRAGKFSMDLHQRKEMTFEHNSNLGVTRRAMSLKFNRGKLDFQDLDVRILEGVFDRLNPDTKTTSGHDSNNHTFESFDGDLCWHDLNDFTEIYEASVKRDYSGQINAYPLMYTPRFLYFKRQSYGDKYQLDAATGERVKPFNSEEFHNCSIDANPSFEIQKTLFEKRLIELEAKLDDNMRKIENIKALMEKSAASPHDVKLANQLKVDNQQLCHGMNFVRDLYSVYMDPTPENRMRMSSYNFAVEEGPDEESFNNIFLIHNMMLKWNGKSRDGFYRYVYLFELRGSTSSFRQHKSLSQLDEAIETQKKAQYNGETDNAVSRVITYESRQSDKKDGYVDPLDDTNASYHLNHFKEELRQLAANCFYKTRDNYLVKLISPQIQLQGSDDLSVTVLVTAPKIELDIIAFDAADSDDDYEERIFQQRFGAILSDASIFMFHENEIMTTGKLFFNPSSYGSLTAWPPWLGVELCYDGSLISDHVIMKKTSVMVRYDKVINGLFGLNDLDVNRLSCDLSRVTMTCDAKQYMSLYTIVMQLMVYNDPKFLKLKHRQSKMSLSLDLNDLPGIKGRIVTLQDAVRHADDIIENICSRRAIIDDIVYDDLCLVRSAKHEASMELFFLMKISALGNRKSTEEADDYLEWNLRADDIKLHMLDDHRCPFLDVILTNAHFKRMERSDRSDRNHITIQNLEVINLDKSSTLPVVFSAHHVQKKPQKITREADEEPLIHINWHMDYPVGGIRVMRKFEVDFQPIQISIEEVIGKKILKYAFPHEPSTDYDTDVDDAFSQSSARSSLRTPSILSSVTSGTSSNGHGKKRSNGGIFRSTKTQVNGAGHTSTQYARDSRSSTSLSVRSRDGNIDSLVLPGDDEEEEEEEEDGLDEMVARASKYLSFVSFRLKSTTLCITFRGKGSKKLINVTNFILHMPEIYFTNKTYTLIDLTMHIKKILVKALLSHTGSIIGNKLSKRNTDKSLKNVSNYAANRINTFREK</sequence>
<dbReference type="OMA" id="PNYFAKP"/>
<dbReference type="InterPro" id="IPR019449">
    <property type="entry name" value="FMP27_WPPW_RBG"/>
</dbReference>
<dbReference type="PANTHER" id="PTHR15678:SF15">
    <property type="entry name" value="PROTEIN FMP27, MITOCHONDRIAL"/>
    <property type="match status" value="1"/>
</dbReference>
<dbReference type="InterPro" id="IPR019441">
    <property type="entry name" value="FMP27/BLTP2/Hobbit_GFWDK_RBG"/>
</dbReference>
<feature type="compositionally biased region" description="Polar residues" evidence="1">
    <location>
        <begin position="2407"/>
        <end position="2423"/>
    </location>
</feature>
<dbReference type="InterPro" id="IPR045167">
    <property type="entry name" value="Hobbit"/>
</dbReference>
<dbReference type="EMBL" id="MPUK01000002">
    <property type="protein sequence ID" value="ONH68524.1"/>
    <property type="molecule type" value="Genomic_DNA"/>
</dbReference>
<comment type="caution">
    <text evidence="5">The sequence shown here is derived from an EMBL/GenBank/DDBJ whole genome shotgun (WGS) entry which is preliminary data.</text>
</comment>
<name>A0A1V2L9R3_CYBFA</name>
<feature type="domain" description="FMP27 SW motif-containing RBG unit" evidence="3">
    <location>
        <begin position="1049"/>
        <end position="1153"/>
    </location>
</feature>